<dbReference type="AlphaFoldDB" id="G7IN77"/>
<gene>
    <name evidence="1" type="ordered locus">MTR_2g005680</name>
</gene>
<name>G7IN77_MEDTR</name>
<accession>G7IN77</accession>
<organism evidence="1 3">
    <name type="scientific">Medicago truncatula</name>
    <name type="common">Barrel medic</name>
    <name type="synonym">Medicago tribuloides</name>
    <dbReference type="NCBI Taxonomy" id="3880"/>
    <lineage>
        <taxon>Eukaryota</taxon>
        <taxon>Viridiplantae</taxon>
        <taxon>Streptophyta</taxon>
        <taxon>Embryophyta</taxon>
        <taxon>Tracheophyta</taxon>
        <taxon>Spermatophyta</taxon>
        <taxon>Magnoliopsida</taxon>
        <taxon>eudicotyledons</taxon>
        <taxon>Gunneridae</taxon>
        <taxon>Pentapetalae</taxon>
        <taxon>rosids</taxon>
        <taxon>fabids</taxon>
        <taxon>Fabales</taxon>
        <taxon>Fabaceae</taxon>
        <taxon>Papilionoideae</taxon>
        <taxon>50 kb inversion clade</taxon>
        <taxon>NPAAA clade</taxon>
        <taxon>Hologalegina</taxon>
        <taxon>IRL clade</taxon>
        <taxon>Trifolieae</taxon>
        <taxon>Medicago</taxon>
    </lineage>
</organism>
<evidence type="ECO:0000313" key="1">
    <source>
        <dbReference type="EMBL" id="AES63163.1"/>
    </source>
</evidence>
<dbReference type="EMBL" id="CM001218">
    <property type="protein sequence ID" value="AES63163.1"/>
    <property type="molecule type" value="Genomic_DNA"/>
</dbReference>
<dbReference type="PaxDb" id="3880-AES63163"/>
<sequence length="95" mass="11505">MKKDDNEEDWGFEFEDGWIRRWLLERKIRLLKRKYEKEGCFEDEKTLLLYPVFGPKNTGPNFVSNFVNYQISTAQFKLSLPRSIFNHNFTYVFLA</sequence>
<reference evidence="2" key="3">
    <citation type="submission" date="2015-04" db="UniProtKB">
        <authorList>
            <consortium name="EnsemblPlants"/>
        </authorList>
    </citation>
    <scope>IDENTIFICATION</scope>
    <source>
        <strain evidence="2">cv. Jemalong A17</strain>
    </source>
</reference>
<dbReference type="HOGENOM" id="CLU_2375969_0_0_1"/>
<evidence type="ECO:0000313" key="2">
    <source>
        <dbReference type="EnsemblPlants" id="AES63163"/>
    </source>
</evidence>
<evidence type="ECO:0000313" key="3">
    <source>
        <dbReference type="Proteomes" id="UP000002051"/>
    </source>
</evidence>
<keyword evidence="3" id="KW-1185">Reference proteome</keyword>
<proteinExistence type="predicted"/>
<dbReference type="EnsemblPlants" id="AES63163">
    <property type="protein sequence ID" value="AES63163"/>
    <property type="gene ID" value="MTR_2g005680"/>
</dbReference>
<protein>
    <submittedName>
        <fullName evidence="1 2">Uncharacterized protein</fullName>
    </submittedName>
</protein>
<dbReference type="Proteomes" id="UP000002051">
    <property type="component" value="Chromosome 2"/>
</dbReference>
<reference evidence="1 3" key="1">
    <citation type="journal article" date="2011" name="Nature">
        <title>The Medicago genome provides insight into the evolution of rhizobial symbioses.</title>
        <authorList>
            <person name="Young N.D."/>
            <person name="Debelle F."/>
            <person name="Oldroyd G.E."/>
            <person name="Geurts R."/>
            <person name="Cannon S.B."/>
            <person name="Udvardi M.K."/>
            <person name="Benedito V.A."/>
            <person name="Mayer K.F."/>
            <person name="Gouzy J."/>
            <person name="Schoof H."/>
            <person name="Van de Peer Y."/>
            <person name="Proost S."/>
            <person name="Cook D.R."/>
            <person name="Meyers B.C."/>
            <person name="Spannagl M."/>
            <person name="Cheung F."/>
            <person name="De Mita S."/>
            <person name="Krishnakumar V."/>
            <person name="Gundlach H."/>
            <person name="Zhou S."/>
            <person name="Mudge J."/>
            <person name="Bharti A.K."/>
            <person name="Murray J.D."/>
            <person name="Naoumkina M.A."/>
            <person name="Rosen B."/>
            <person name="Silverstein K.A."/>
            <person name="Tang H."/>
            <person name="Rombauts S."/>
            <person name="Zhao P.X."/>
            <person name="Zhou P."/>
            <person name="Barbe V."/>
            <person name="Bardou P."/>
            <person name="Bechner M."/>
            <person name="Bellec A."/>
            <person name="Berger A."/>
            <person name="Berges H."/>
            <person name="Bidwell S."/>
            <person name="Bisseling T."/>
            <person name="Choisne N."/>
            <person name="Couloux A."/>
            <person name="Denny R."/>
            <person name="Deshpande S."/>
            <person name="Dai X."/>
            <person name="Doyle J.J."/>
            <person name="Dudez A.M."/>
            <person name="Farmer A.D."/>
            <person name="Fouteau S."/>
            <person name="Franken C."/>
            <person name="Gibelin C."/>
            <person name="Gish J."/>
            <person name="Goldstein S."/>
            <person name="Gonzalez A.J."/>
            <person name="Green P.J."/>
            <person name="Hallab A."/>
            <person name="Hartog M."/>
            <person name="Hua A."/>
            <person name="Humphray S.J."/>
            <person name="Jeong D.H."/>
            <person name="Jing Y."/>
            <person name="Jocker A."/>
            <person name="Kenton S.M."/>
            <person name="Kim D.J."/>
            <person name="Klee K."/>
            <person name="Lai H."/>
            <person name="Lang C."/>
            <person name="Lin S."/>
            <person name="Macmil S.L."/>
            <person name="Magdelenat G."/>
            <person name="Matthews L."/>
            <person name="McCorrison J."/>
            <person name="Monaghan E.L."/>
            <person name="Mun J.H."/>
            <person name="Najar F.Z."/>
            <person name="Nicholson C."/>
            <person name="Noirot C."/>
            <person name="O'Bleness M."/>
            <person name="Paule C.R."/>
            <person name="Poulain J."/>
            <person name="Prion F."/>
            <person name="Qin B."/>
            <person name="Qu C."/>
            <person name="Retzel E.F."/>
            <person name="Riddle C."/>
            <person name="Sallet E."/>
            <person name="Samain S."/>
            <person name="Samson N."/>
            <person name="Sanders I."/>
            <person name="Saurat O."/>
            <person name="Scarpelli C."/>
            <person name="Schiex T."/>
            <person name="Segurens B."/>
            <person name="Severin A.J."/>
            <person name="Sherrier D.J."/>
            <person name="Shi R."/>
            <person name="Sims S."/>
            <person name="Singer S.R."/>
            <person name="Sinharoy S."/>
            <person name="Sterck L."/>
            <person name="Viollet A."/>
            <person name="Wang B.B."/>
            <person name="Wang K."/>
            <person name="Wang M."/>
            <person name="Wang X."/>
            <person name="Warfsmann J."/>
            <person name="Weissenbach J."/>
            <person name="White D.D."/>
            <person name="White J.D."/>
            <person name="Wiley G.B."/>
            <person name="Wincker P."/>
            <person name="Xing Y."/>
            <person name="Yang L."/>
            <person name="Yao Z."/>
            <person name="Ying F."/>
            <person name="Zhai J."/>
            <person name="Zhou L."/>
            <person name="Zuber A."/>
            <person name="Denarie J."/>
            <person name="Dixon R.A."/>
            <person name="May G.D."/>
            <person name="Schwartz D.C."/>
            <person name="Rogers J."/>
            <person name="Quetier F."/>
            <person name="Town C.D."/>
            <person name="Roe B.A."/>
        </authorList>
    </citation>
    <scope>NUCLEOTIDE SEQUENCE [LARGE SCALE GENOMIC DNA]</scope>
    <source>
        <strain evidence="1">A17</strain>
        <strain evidence="2 3">cv. Jemalong A17</strain>
    </source>
</reference>
<reference evidence="1 3" key="2">
    <citation type="journal article" date="2014" name="BMC Genomics">
        <title>An improved genome release (version Mt4.0) for the model legume Medicago truncatula.</title>
        <authorList>
            <person name="Tang H."/>
            <person name="Krishnakumar V."/>
            <person name="Bidwell S."/>
            <person name="Rosen B."/>
            <person name="Chan A."/>
            <person name="Zhou S."/>
            <person name="Gentzbittel L."/>
            <person name="Childs K.L."/>
            <person name="Yandell M."/>
            <person name="Gundlach H."/>
            <person name="Mayer K.F."/>
            <person name="Schwartz D.C."/>
            <person name="Town C.D."/>
        </authorList>
    </citation>
    <scope>GENOME REANNOTATION</scope>
    <source>
        <strain evidence="2 3">cv. Jemalong A17</strain>
    </source>
</reference>